<accession>A0ABS5PHR8</accession>
<dbReference type="GO" id="GO:0003677">
    <property type="term" value="F:DNA binding"/>
    <property type="evidence" value="ECO:0007669"/>
    <property type="project" value="UniProtKB-KW"/>
</dbReference>
<dbReference type="Gene3D" id="3.90.1150.30">
    <property type="match status" value="1"/>
</dbReference>
<protein>
    <submittedName>
        <fullName evidence="1">MmcQ/YjbR family DNA-binding protein</fullName>
    </submittedName>
</protein>
<dbReference type="InterPro" id="IPR058532">
    <property type="entry name" value="YjbR/MT2646/Rv2570-like"/>
</dbReference>
<organism evidence="1 2">
    <name type="scientific">Flavobacterium psychroterrae</name>
    <dbReference type="NCBI Taxonomy" id="2133767"/>
    <lineage>
        <taxon>Bacteria</taxon>
        <taxon>Pseudomonadati</taxon>
        <taxon>Bacteroidota</taxon>
        <taxon>Flavobacteriia</taxon>
        <taxon>Flavobacteriales</taxon>
        <taxon>Flavobacteriaceae</taxon>
        <taxon>Flavobacterium</taxon>
    </lineage>
</organism>
<reference evidence="1 2" key="1">
    <citation type="journal article" date="2018" name="Int. J. Syst. Evol. Microbiol.">
        <title>Flavobacterium chryseum sp. nov. and Flavobacterium psychroterrae sp. nov., novel environmental bacteria isolated from Antarctica.</title>
        <authorList>
            <person name="Kralova S."/>
            <person name="Svec P."/>
            <person name="Busse H.J."/>
            <person name="Stankova E."/>
            <person name="Vaczi P."/>
            <person name="Sedlacek I."/>
        </authorList>
    </citation>
    <scope>NUCLEOTIDE SEQUENCE [LARGE SCALE GENOMIC DNA]</scope>
    <source>
        <strain evidence="1 2">CCM 8827</strain>
    </source>
</reference>
<keyword evidence="1" id="KW-0238">DNA-binding</keyword>
<gene>
    <name evidence="1" type="ORF">KHA90_22695</name>
</gene>
<dbReference type="RefSeq" id="WP_213307093.1">
    <property type="nucleotide sequence ID" value="NZ_JAGYVZ010000035.1"/>
</dbReference>
<dbReference type="PANTHER" id="PTHR35145">
    <property type="entry name" value="CYTOPLASMIC PROTEIN-RELATED"/>
    <property type="match status" value="1"/>
</dbReference>
<dbReference type="InterPro" id="IPR007351">
    <property type="entry name" value="YjbR"/>
</dbReference>
<dbReference type="EMBL" id="JAGYVZ010000035">
    <property type="protein sequence ID" value="MBS7233829.1"/>
    <property type="molecule type" value="Genomic_DNA"/>
</dbReference>
<name>A0ABS5PHR8_9FLAO</name>
<dbReference type="PANTHER" id="PTHR35145:SF1">
    <property type="entry name" value="CYTOPLASMIC PROTEIN"/>
    <property type="match status" value="1"/>
</dbReference>
<comment type="caution">
    <text evidence="1">The sequence shown here is derived from an EMBL/GenBank/DDBJ whole genome shotgun (WGS) entry which is preliminary data.</text>
</comment>
<evidence type="ECO:0000313" key="1">
    <source>
        <dbReference type="EMBL" id="MBS7233829.1"/>
    </source>
</evidence>
<dbReference type="SUPFAM" id="SSF142906">
    <property type="entry name" value="YjbR-like"/>
    <property type="match status" value="1"/>
</dbReference>
<dbReference type="InterPro" id="IPR038056">
    <property type="entry name" value="YjbR-like_sf"/>
</dbReference>
<evidence type="ECO:0000313" key="2">
    <source>
        <dbReference type="Proteomes" id="UP000722625"/>
    </source>
</evidence>
<dbReference type="Proteomes" id="UP000722625">
    <property type="component" value="Unassembled WGS sequence"/>
</dbReference>
<proteinExistence type="predicted"/>
<sequence>MDLETFRNHCLSLKLVNEKMPFDKAKGDYAKNLLVFSVFDKWFCFFNVDAFDFCDIKCDPEESEQLRDIYEGIRPGYHMNKKHWISIYFNQDVPDSKILELVNKSYDLVVKGLTKKQREELKNMS</sequence>
<dbReference type="Pfam" id="PF04237">
    <property type="entry name" value="YjbR"/>
    <property type="match status" value="1"/>
</dbReference>
<keyword evidence="2" id="KW-1185">Reference proteome</keyword>